<dbReference type="SUPFAM" id="SSF49785">
    <property type="entry name" value="Galactose-binding domain-like"/>
    <property type="match status" value="1"/>
</dbReference>
<dbReference type="InterPro" id="IPR045099">
    <property type="entry name" value="PITH1-like"/>
</dbReference>
<dbReference type="AlphaFoldDB" id="A0A328DX84"/>
<proteinExistence type="inferred from homology"/>
<dbReference type="Proteomes" id="UP000249390">
    <property type="component" value="Unassembled WGS sequence"/>
</dbReference>
<evidence type="ECO:0000259" key="2">
    <source>
        <dbReference type="PROSITE" id="PS51532"/>
    </source>
</evidence>
<comment type="similarity">
    <text evidence="1">Belongs to the PITHD1 family.</text>
</comment>
<dbReference type="PANTHER" id="PTHR12175">
    <property type="entry name" value="AD039 HT014 THIOREDOXIN FAMILY TRP26"/>
    <property type="match status" value="1"/>
</dbReference>
<dbReference type="PROSITE" id="PS51532">
    <property type="entry name" value="PITH"/>
    <property type="match status" value="1"/>
</dbReference>
<gene>
    <name evidence="3" type="ORF">DM860_001329</name>
</gene>
<evidence type="ECO:0000313" key="3">
    <source>
        <dbReference type="EMBL" id="RAL49009.1"/>
    </source>
</evidence>
<dbReference type="InterPro" id="IPR008979">
    <property type="entry name" value="Galactose-bd-like_sf"/>
</dbReference>
<accession>A0A328DX84</accession>
<dbReference type="Gene3D" id="2.60.120.470">
    <property type="entry name" value="PITH domain"/>
    <property type="match status" value="1"/>
</dbReference>
<feature type="domain" description="PITH" evidence="2">
    <location>
        <begin position="5"/>
        <end position="185"/>
    </location>
</feature>
<keyword evidence="4" id="KW-1185">Reference proteome</keyword>
<reference evidence="3 4" key="1">
    <citation type="submission" date="2018-06" db="EMBL/GenBank/DDBJ databases">
        <title>The Genome of Cuscuta australis (Dodder) Provides Insight into the Evolution of Plant Parasitism.</title>
        <authorList>
            <person name="Liu H."/>
        </authorList>
    </citation>
    <scope>NUCLEOTIDE SEQUENCE [LARGE SCALE GENOMIC DNA]</scope>
    <source>
        <strain evidence="4">cv. Yunnan</strain>
        <tissue evidence="3">Vines</tissue>
    </source>
</reference>
<dbReference type="Pfam" id="PF06201">
    <property type="entry name" value="PITH"/>
    <property type="match status" value="1"/>
</dbReference>
<dbReference type="PANTHER" id="PTHR12175:SF5">
    <property type="entry name" value="OS03G0795500 PROTEIN"/>
    <property type="match status" value="1"/>
</dbReference>
<organism evidence="3 4">
    <name type="scientific">Cuscuta australis</name>
    <dbReference type="NCBI Taxonomy" id="267555"/>
    <lineage>
        <taxon>Eukaryota</taxon>
        <taxon>Viridiplantae</taxon>
        <taxon>Streptophyta</taxon>
        <taxon>Embryophyta</taxon>
        <taxon>Tracheophyta</taxon>
        <taxon>Spermatophyta</taxon>
        <taxon>Magnoliopsida</taxon>
        <taxon>eudicotyledons</taxon>
        <taxon>Gunneridae</taxon>
        <taxon>Pentapetalae</taxon>
        <taxon>asterids</taxon>
        <taxon>lamiids</taxon>
        <taxon>Solanales</taxon>
        <taxon>Convolvulaceae</taxon>
        <taxon>Cuscuteae</taxon>
        <taxon>Cuscuta</taxon>
        <taxon>Cuscuta subgen. Grammica</taxon>
        <taxon>Cuscuta sect. Cleistogrammica</taxon>
    </lineage>
</organism>
<comment type="caution">
    <text evidence="3">The sequence shown here is derived from an EMBL/GenBank/DDBJ whole genome shotgun (WGS) entry which is preliminary data.</text>
</comment>
<dbReference type="InterPro" id="IPR010400">
    <property type="entry name" value="PITH_dom"/>
</dbReference>
<dbReference type="InterPro" id="IPR037047">
    <property type="entry name" value="PITH_dom_sf"/>
</dbReference>
<evidence type="ECO:0000313" key="4">
    <source>
        <dbReference type="Proteomes" id="UP000249390"/>
    </source>
</evidence>
<evidence type="ECO:0000256" key="1">
    <source>
        <dbReference type="ARBA" id="ARBA00025788"/>
    </source>
</evidence>
<dbReference type="GO" id="GO:0005737">
    <property type="term" value="C:cytoplasm"/>
    <property type="evidence" value="ECO:0007669"/>
    <property type="project" value="UniProtKB-ARBA"/>
</dbReference>
<name>A0A328DX84_9ASTE</name>
<protein>
    <recommendedName>
        <fullName evidence="2">PITH domain-containing protein</fullName>
    </recommendedName>
</protein>
<sequence>MSAESASAIPKGQVDLLDSINWPEVECLNQKTNRPISNALKQGYREDDGLSLVSDTDEQLLIYIPFKHAVKLHSIVVKGPKEEGPKTVKVFANKEHMGFSNVTDYPPSDTVDFSVDDLKGKPVKLNYVKFQNVRSLTIFIEDNQSGNEITKVQKIVLYGSIFCRNIISPKEIKLRIQRSTNMPRA</sequence>
<dbReference type="EMBL" id="NQVE01000097">
    <property type="protein sequence ID" value="RAL49009.1"/>
    <property type="molecule type" value="Genomic_DNA"/>
</dbReference>